<comment type="caution">
    <text evidence="2">The sequence shown here is derived from an EMBL/GenBank/DDBJ whole genome shotgun (WGS) entry which is preliminary data.</text>
</comment>
<dbReference type="PROSITE" id="PS51257">
    <property type="entry name" value="PROKAR_LIPOPROTEIN"/>
    <property type="match status" value="1"/>
</dbReference>
<keyword evidence="1" id="KW-0732">Signal</keyword>
<dbReference type="Pfam" id="PF14900">
    <property type="entry name" value="DUF4493"/>
    <property type="match status" value="1"/>
</dbReference>
<accession>A0ABR8VAA7</accession>
<dbReference type="InterPro" id="IPR027840">
    <property type="entry name" value="DUF4493"/>
</dbReference>
<proteinExistence type="predicted"/>
<dbReference type="Proteomes" id="UP000616346">
    <property type="component" value="Unassembled WGS sequence"/>
</dbReference>
<evidence type="ECO:0000256" key="1">
    <source>
        <dbReference type="SAM" id="SignalP"/>
    </source>
</evidence>
<name>A0ABR8VAA7_9BACT</name>
<feature type="signal peptide" evidence="1">
    <location>
        <begin position="1"/>
        <end position="19"/>
    </location>
</feature>
<dbReference type="EMBL" id="JACSPQ010000001">
    <property type="protein sequence ID" value="MBD8001696.1"/>
    <property type="molecule type" value="Genomic_DNA"/>
</dbReference>
<feature type="chain" id="PRO_5046344522" evidence="1">
    <location>
        <begin position="20"/>
        <end position="259"/>
    </location>
</feature>
<keyword evidence="3" id="KW-1185">Reference proteome</keyword>
<reference evidence="2 3" key="1">
    <citation type="submission" date="2020-08" db="EMBL/GenBank/DDBJ databases">
        <title>A Genomic Blueprint of the Chicken Gut Microbiome.</title>
        <authorList>
            <person name="Gilroy R."/>
            <person name="Ravi A."/>
            <person name="Getino M."/>
            <person name="Pursley I."/>
            <person name="Horton D.L."/>
            <person name="Alikhan N.-F."/>
            <person name="Baker D."/>
            <person name="Gharbi K."/>
            <person name="Hall N."/>
            <person name="Watson M."/>
            <person name="Adriaenssens E.M."/>
            <person name="Foster-Nyarko E."/>
            <person name="Jarju S."/>
            <person name="Secka A."/>
            <person name="Antonio M."/>
            <person name="Oren A."/>
            <person name="Chaudhuri R."/>
            <person name="La Ragione R.M."/>
            <person name="Hildebrand F."/>
            <person name="Pallen M.J."/>
        </authorList>
    </citation>
    <scope>NUCLEOTIDE SEQUENCE [LARGE SCALE GENOMIC DNA]</scope>
    <source>
        <strain evidence="2 3">Sa1YUN3</strain>
    </source>
</reference>
<organism evidence="2 3">
    <name type="scientific">Phocaeicola faecium</name>
    <dbReference type="NCBI Taxonomy" id="2762213"/>
    <lineage>
        <taxon>Bacteria</taxon>
        <taxon>Pseudomonadati</taxon>
        <taxon>Bacteroidota</taxon>
        <taxon>Bacteroidia</taxon>
        <taxon>Bacteroidales</taxon>
        <taxon>Bacteroidaceae</taxon>
        <taxon>Phocaeicola</taxon>
    </lineage>
</organism>
<gene>
    <name evidence="2" type="ORF">H9626_05605</name>
</gene>
<evidence type="ECO:0000313" key="2">
    <source>
        <dbReference type="EMBL" id="MBD8001696.1"/>
    </source>
</evidence>
<protein>
    <submittedName>
        <fullName evidence="2">DUF4493 domain-containing protein</fullName>
    </submittedName>
</protein>
<sequence length="259" mass="28146">MDMKFFSFCCLMGAGALMASCSSENDAQPSGEGTISLNVTAETGFQSRALDESDYQNLNNYTVQLIKESAVLNTWNYADLPSSIKVDAGNYQVKAFYGEDQAVSRESMYVEGVTDVTVTPSTGEEAATQTVSVTCKPVCAKVSVKFADSMSEYFSDYYVTFKTTALGDETFVWSKTDTDPAYLKVEENESVSVTISTTKISDSSQSTTNKTYTMSPQTGLTINVSPKAPDAEGNISISVKIDTSTVDHEQDIEVPNDWI</sequence>
<evidence type="ECO:0000313" key="3">
    <source>
        <dbReference type="Proteomes" id="UP000616346"/>
    </source>
</evidence>
<dbReference type="RefSeq" id="WP_191709817.1">
    <property type="nucleotide sequence ID" value="NZ_JACSPQ010000001.1"/>
</dbReference>